<gene>
    <name evidence="2" type="ORF">A2V71_04690</name>
</gene>
<dbReference type="GO" id="GO:0006189">
    <property type="term" value="P:'de novo' IMP biosynthetic process"/>
    <property type="evidence" value="ECO:0007669"/>
    <property type="project" value="InterPro"/>
</dbReference>
<organism evidence="2 3">
    <name type="scientific">Candidatus Berkelbacteria bacterium RBG_13_40_8</name>
    <dbReference type="NCBI Taxonomy" id="1797467"/>
    <lineage>
        <taxon>Bacteria</taxon>
        <taxon>Candidatus Berkelbacteria</taxon>
    </lineage>
</organism>
<accession>A0A1F5DMY6</accession>
<reference evidence="2 3" key="1">
    <citation type="journal article" date="2016" name="Nat. Commun.">
        <title>Thousands of microbial genomes shed light on interconnected biogeochemical processes in an aquifer system.</title>
        <authorList>
            <person name="Anantharaman K."/>
            <person name="Brown C.T."/>
            <person name="Hug L.A."/>
            <person name="Sharon I."/>
            <person name="Castelle C.J."/>
            <person name="Probst A.J."/>
            <person name="Thomas B.C."/>
            <person name="Singh A."/>
            <person name="Wilkins M.J."/>
            <person name="Karaoz U."/>
            <person name="Brodie E.L."/>
            <person name="Williams K.H."/>
            <person name="Hubbard S.S."/>
            <person name="Banfield J.F."/>
        </authorList>
    </citation>
    <scope>NUCLEOTIDE SEQUENCE [LARGE SCALE GENOMIC DNA]</scope>
</reference>
<proteinExistence type="predicted"/>
<evidence type="ECO:0000259" key="1">
    <source>
        <dbReference type="SMART" id="SM01001"/>
    </source>
</evidence>
<dbReference type="AlphaFoldDB" id="A0A1F5DMY6"/>
<dbReference type="Gene3D" id="3.40.50.1970">
    <property type="match status" value="1"/>
</dbReference>
<dbReference type="SUPFAM" id="SSF52255">
    <property type="entry name" value="N5-CAIR mutase (phosphoribosylaminoimidazole carboxylase, PurE)"/>
    <property type="match status" value="1"/>
</dbReference>
<protein>
    <recommendedName>
        <fullName evidence="1">PurE domain-containing protein</fullName>
    </recommendedName>
</protein>
<evidence type="ECO:0000313" key="3">
    <source>
        <dbReference type="Proteomes" id="UP000178764"/>
    </source>
</evidence>
<dbReference type="SMART" id="SM01001">
    <property type="entry name" value="AIRC"/>
    <property type="match status" value="1"/>
</dbReference>
<dbReference type="InterPro" id="IPR000031">
    <property type="entry name" value="PurE_dom"/>
</dbReference>
<comment type="caution">
    <text evidence="2">The sequence shown here is derived from an EMBL/GenBank/DDBJ whole genome shotgun (WGS) entry which is preliminary data.</text>
</comment>
<evidence type="ECO:0000313" key="2">
    <source>
        <dbReference type="EMBL" id="OGD56401.1"/>
    </source>
</evidence>
<feature type="domain" description="PurE" evidence="1">
    <location>
        <begin position="2"/>
        <end position="127"/>
    </location>
</feature>
<sequence length="177" mass="19389">MRRIAVIVGSKTDLKQCGQGLEYLRQESQANRVKLIGGILASSIHRATEFTLKKLRELHSSKSPPDVLITGAGWANHLTGMCDAYLRYTLGDTKIVVVGVAFEDSDNQNHTLASRLSISEVPKTQVVFSDKLGSFEDQNGFLRACRFAVNGVLPAIILPESRPPELLSLENALKEAL</sequence>
<dbReference type="EMBL" id="MEZT01000021">
    <property type="protein sequence ID" value="OGD56401.1"/>
    <property type="molecule type" value="Genomic_DNA"/>
</dbReference>
<name>A0A1F5DMY6_9BACT</name>
<dbReference type="Proteomes" id="UP000178764">
    <property type="component" value="Unassembled WGS sequence"/>
</dbReference>
<dbReference type="Pfam" id="PF00731">
    <property type="entry name" value="AIRC"/>
    <property type="match status" value="1"/>
</dbReference>